<proteinExistence type="predicted"/>
<dbReference type="RefSeq" id="WP_247201654.1">
    <property type="nucleotide sequence ID" value="NZ_JALKCG010000005.1"/>
</dbReference>
<keyword evidence="3" id="KW-1185">Reference proteome</keyword>
<comment type="caution">
    <text evidence="2">The sequence shown here is derived from an EMBL/GenBank/DDBJ whole genome shotgun (WGS) entry which is preliminary data.</text>
</comment>
<feature type="signal peptide" evidence="1">
    <location>
        <begin position="1"/>
        <end position="32"/>
    </location>
</feature>
<gene>
    <name evidence="2" type="ORF">MWN33_14020</name>
</gene>
<dbReference type="Proteomes" id="UP001202867">
    <property type="component" value="Unassembled WGS sequence"/>
</dbReference>
<feature type="chain" id="PRO_5046741190" evidence="1">
    <location>
        <begin position="33"/>
        <end position="401"/>
    </location>
</feature>
<evidence type="ECO:0000313" key="3">
    <source>
        <dbReference type="Proteomes" id="UP001202867"/>
    </source>
</evidence>
<evidence type="ECO:0000256" key="1">
    <source>
        <dbReference type="SAM" id="SignalP"/>
    </source>
</evidence>
<evidence type="ECO:0000313" key="2">
    <source>
        <dbReference type="EMBL" id="MCK0209148.1"/>
    </source>
</evidence>
<organism evidence="2 3">
    <name type="scientific">Ancylobacter koreensis</name>
    <dbReference type="NCBI Taxonomy" id="266121"/>
    <lineage>
        <taxon>Bacteria</taxon>
        <taxon>Pseudomonadati</taxon>
        <taxon>Pseudomonadota</taxon>
        <taxon>Alphaproteobacteria</taxon>
        <taxon>Hyphomicrobiales</taxon>
        <taxon>Xanthobacteraceae</taxon>
        <taxon>Ancylobacter</taxon>
    </lineage>
</organism>
<sequence length="401" mass="41409">MTKVISRARTRRSNLCRKATCFISSFFCTVMAFSAFTFCFAEDLQLGEEERWIVVASRKDMLEAIDFMERYTSLPARVVKSKNEWLAVVLGPVPVLSIEQARISYPEEPLPDDAFLSSGGTFVYTVWTSRHKWIVVASRQSLPEAIDVARKYDGARVVRAENGWYAVVLEPVEATDMTAFRASYTGRALPEDAFLSRGGKFMATAWDGDTPVAVAAPATGAAAPVAGAVQQGGPARVTVGPAARPAMMKNAGRGLKNFLGAVTGVVGKVVGAGGAVLKGGSEVVLGVGGATLQAGGSLVEGVAGAALEGGGAVLQSGVIESVAGAAIQGAGAYYSARGYSAGGYSGGGYSGGGGSAVSLPTGTGYSQRGSFEDCVAMYRAAGQPGMAAQCQTSATNMDSLR</sequence>
<reference evidence="3" key="1">
    <citation type="submission" date="2023-07" db="EMBL/GenBank/DDBJ databases">
        <title>Ancylobacter moscoviensis sp. nov., facultatively methylotrophic bacteria from activated sludge and the reclassification of Starkeya novella (Starkey 1934) Kelly et al. 2000 as Ancylobacter novellus comb. nov., Starkeya koreensis Im et al. 2006 as Ancylobacter koreensis comb.nov., Angulomicrobium tetraedrale Vasil'eva et al. 1986 as Ancylobacter tetraedralis comb. nov., Angulomicrobium amanitiforme Fritz et al. 2004 as Ancylobacter amanitiformis comb. nov. and Methylorhabdus multivorans Doronina et al. 1996 as Ancylobacter multivorans comb. nov. and emended description of the genus Ancylobacter.</title>
        <authorList>
            <person name="Doronina N."/>
            <person name="Chemodurova A."/>
            <person name="Grouzdev D."/>
            <person name="Koziaeva V."/>
            <person name="Shi W."/>
            <person name="Wu L."/>
            <person name="Kaparullina E."/>
        </authorList>
    </citation>
    <scope>NUCLEOTIDE SEQUENCE [LARGE SCALE GENOMIC DNA]</scope>
    <source>
        <strain evidence="3">Jip08</strain>
    </source>
</reference>
<protein>
    <submittedName>
        <fullName evidence="2">Uncharacterized protein</fullName>
    </submittedName>
</protein>
<name>A0ABT0DPF0_9HYPH</name>
<dbReference type="EMBL" id="JALKCG010000005">
    <property type="protein sequence ID" value="MCK0209148.1"/>
    <property type="molecule type" value="Genomic_DNA"/>
</dbReference>
<accession>A0ABT0DPF0</accession>
<keyword evidence="1" id="KW-0732">Signal</keyword>